<keyword evidence="2" id="KW-1185">Reference proteome</keyword>
<organism evidence="1 2">
    <name type="scientific">Planosporangium flavigriseum</name>
    <dbReference type="NCBI Taxonomy" id="373681"/>
    <lineage>
        <taxon>Bacteria</taxon>
        <taxon>Bacillati</taxon>
        <taxon>Actinomycetota</taxon>
        <taxon>Actinomycetes</taxon>
        <taxon>Micromonosporales</taxon>
        <taxon>Micromonosporaceae</taxon>
        <taxon>Planosporangium</taxon>
    </lineage>
</organism>
<proteinExistence type="predicted"/>
<dbReference type="Proteomes" id="UP000653674">
    <property type="component" value="Unassembled WGS sequence"/>
</dbReference>
<name>A0A8J3LU85_9ACTN</name>
<sequence length="82" mass="8297">MVGAGAGALAVIVALGVLLSSGPRCRKLAAELVRRAIASCGVPAINSALAKSGDLQPNRPIRSVAALQQEYGLARGTFVVAR</sequence>
<dbReference type="EMBL" id="BONU01000107">
    <property type="protein sequence ID" value="GIG76865.1"/>
    <property type="molecule type" value="Genomic_DNA"/>
</dbReference>
<evidence type="ECO:0000313" key="2">
    <source>
        <dbReference type="Proteomes" id="UP000653674"/>
    </source>
</evidence>
<dbReference type="RefSeq" id="WP_239075767.1">
    <property type="nucleotide sequence ID" value="NZ_BAAAQJ010000025.1"/>
</dbReference>
<accession>A0A8J3LU85</accession>
<comment type="caution">
    <text evidence="1">The sequence shown here is derived from an EMBL/GenBank/DDBJ whole genome shotgun (WGS) entry which is preliminary data.</text>
</comment>
<evidence type="ECO:0000313" key="1">
    <source>
        <dbReference type="EMBL" id="GIG76865.1"/>
    </source>
</evidence>
<gene>
    <name evidence="1" type="ORF">Pfl04_52690</name>
</gene>
<reference evidence="1" key="1">
    <citation type="submission" date="2021-01" db="EMBL/GenBank/DDBJ databases">
        <title>Whole genome shotgun sequence of Planosporangium flavigriseum NBRC 105377.</title>
        <authorList>
            <person name="Komaki H."/>
            <person name="Tamura T."/>
        </authorList>
    </citation>
    <scope>NUCLEOTIDE SEQUENCE</scope>
    <source>
        <strain evidence="1">NBRC 105377</strain>
    </source>
</reference>
<dbReference type="AlphaFoldDB" id="A0A8J3LU85"/>
<protein>
    <submittedName>
        <fullName evidence="1">Uncharacterized protein</fullName>
    </submittedName>
</protein>